<dbReference type="KEGG" id="rpf:Rpic12D_4821"/>
<sequence length="118" mass="13263">MKHTVSTLKHLSSTTDDAKKIVAEFCQEVLAEASQRQRRLSAIADLETILDAKQLAVAADARAGVRHLVAGVLEVSEYNKDGAMAGWFDETLKILAETQEKVESNYRWLHMLYTREET</sequence>
<evidence type="ECO:0000313" key="1">
    <source>
        <dbReference type="EMBL" id="ACS66056.1"/>
    </source>
</evidence>
<protein>
    <submittedName>
        <fullName evidence="1">Uncharacterized protein</fullName>
    </submittedName>
</protein>
<organism evidence="1">
    <name type="scientific">Ralstonia pickettii (strain 12D)</name>
    <dbReference type="NCBI Taxonomy" id="428406"/>
    <lineage>
        <taxon>Bacteria</taxon>
        <taxon>Pseudomonadati</taxon>
        <taxon>Pseudomonadota</taxon>
        <taxon>Betaproteobacteria</taxon>
        <taxon>Burkholderiales</taxon>
        <taxon>Burkholderiaceae</taxon>
        <taxon>Ralstonia</taxon>
    </lineage>
</organism>
<dbReference type="HOGENOM" id="CLU_2071167_0_0_4"/>
<proteinExistence type="predicted"/>
<name>C6BPD2_RALP1</name>
<reference evidence="1" key="1">
    <citation type="submission" date="2009-06" db="EMBL/GenBank/DDBJ databases">
        <title>Complete sequence plasmid 1 of Ralstonia pickettii 12D.</title>
        <authorList>
            <consortium name="US DOE Joint Genome Institute"/>
            <person name="Lucas S."/>
            <person name="Copeland A."/>
            <person name="Lapidus A."/>
            <person name="Glavina del Rio T."/>
            <person name="Dalin E."/>
            <person name="Tice H."/>
            <person name="Bruce D."/>
            <person name="Goodwin L."/>
            <person name="Pitluck S."/>
            <person name="Sims D."/>
            <person name="Meincke L."/>
            <person name="Brettin T."/>
            <person name="Detter J.C."/>
            <person name="Han C."/>
            <person name="Larimer F."/>
            <person name="Land M."/>
            <person name="Hauser L."/>
            <person name="Kyrpides N."/>
            <person name="Ovchinnikova G."/>
            <person name="Marsh T."/>
            <person name="Richardson P."/>
        </authorList>
    </citation>
    <scope>NUCLEOTIDE SEQUENCE [LARGE SCALE GENOMIC DNA]</scope>
    <source>
        <plasmid evidence="1">12D</plasmid>
        <plasmid evidence="1">pRp12D01</plasmid>
    </source>
</reference>
<accession>C6BPD2</accession>
<gene>
    <name evidence="1" type="ordered locus">Rpic12D_4821</name>
</gene>
<keyword evidence="1" id="KW-0614">Plasmid</keyword>
<geneLocation type="plasmid" evidence="1">
    <name>pRp12D01</name>
</geneLocation>
<dbReference type="AlphaFoldDB" id="C6BPD2"/>
<dbReference type="EMBL" id="CP001646">
    <property type="protein sequence ID" value="ACS66056.1"/>
    <property type="molecule type" value="Genomic_DNA"/>
</dbReference>